<keyword evidence="2" id="KW-1185">Reference proteome</keyword>
<evidence type="ECO:0000313" key="2">
    <source>
        <dbReference type="Proteomes" id="UP001732700"/>
    </source>
</evidence>
<evidence type="ECO:0000313" key="1">
    <source>
        <dbReference type="EnsemblPlants" id="AVESA.00010b.r2.6AG1074030.2.CDS"/>
    </source>
</evidence>
<accession>A0ACD5Z0E8</accession>
<dbReference type="Proteomes" id="UP001732700">
    <property type="component" value="Chromosome 6A"/>
</dbReference>
<protein>
    <submittedName>
        <fullName evidence="1">Uncharacterized protein</fullName>
    </submittedName>
</protein>
<reference evidence="1" key="1">
    <citation type="submission" date="2021-05" db="EMBL/GenBank/DDBJ databases">
        <authorList>
            <person name="Scholz U."/>
            <person name="Mascher M."/>
            <person name="Fiebig A."/>
        </authorList>
    </citation>
    <scope>NUCLEOTIDE SEQUENCE [LARGE SCALE GENOMIC DNA]</scope>
</reference>
<reference evidence="1" key="2">
    <citation type="submission" date="2025-09" db="UniProtKB">
        <authorList>
            <consortium name="EnsemblPlants"/>
        </authorList>
    </citation>
    <scope>IDENTIFICATION</scope>
</reference>
<sequence length="325" mass="36869">MERLRELARERERLRLRRLSPSEPPRPDRFFPSPLPEGFRPAVAGNIPEIQVHDDGHFTNMPPVHDGGITLSLDLPHVSSNLLVLETILEADESSRPHDIPLRDLQEITDNFSDERILGHGGFGVVYKGVLRNGKMIAVKKIMSSLMPGLQKQFESEVCHLMMLKHKNIVRCVGYCYEIKNACLEYNGKYVFAETAERLLCLEYMPKGSLDRYLSDESSGLDWSTRYNIIEGICYGLCHLHVEIDKPIIHLDLKPPNILLDDGMVLKITDFGLSRLLDQQQTICTSYRDGTFGYMAPEFLHGGTITPKSDIFSFGVIIIDIVDRT</sequence>
<name>A0ACD5Z0E8_AVESA</name>
<proteinExistence type="predicted"/>
<dbReference type="EnsemblPlants" id="AVESA.00010b.r2.6AG1074030.2">
    <property type="protein sequence ID" value="AVESA.00010b.r2.6AG1074030.2.CDS"/>
    <property type="gene ID" value="AVESA.00010b.r2.6AG1074030"/>
</dbReference>
<organism evidence="1 2">
    <name type="scientific">Avena sativa</name>
    <name type="common">Oat</name>
    <dbReference type="NCBI Taxonomy" id="4498"/>
    <lineage>
        <taxon>Eukaryota</taxon>
        <taxon>Viridiplantae</taxon>
        <taxon>Streptophyta</taxon>
        <taxon>Embryophyta</taxon>
        <taxon>Tracheophyta</taxon>
        <taxon>Spermatophyta</taxon>
        <taxon>Magnoliopsida</taxon>
        <taxon>Liliopsida</taxon>
        <taxon>Poales</taxon>
        <taxon>Poaceae</taxon>
        <taxon>BOP clade</taxon>
        <taxon>Pooideae</taxon>
        <taxon>Poodae</taxon>
        <taxon>Poeae</taxon>
        <taxon>Poeae Chloroplast Group 1 (Aveneae type)</taxon>
        <taxon>Aveninae</taxon>
        <taxon>Avena</taxon>
    </lineage>
</organism>